<dbReference type="OrthoDB" id="6383008at2759"/>
<gene>
    <name evidence="2" type="ORF">LSAA_3053</name>
</gene>
<dbReference type="EMBL" id="HACA01009395">
    <property type="protein sequence ID" value="CDW26756.1"/>
    <property type="molecule type" value="Transcribed_RNA"/>
</dbReference>
<dbReference type="AlphaFoldDB" id="A0A0K2TMQ8"/>
<accession>A0A0K2TMQ8</accession>
<dbReference type="EMBL" id="HACA01009394">
    <property type="protein sequence ID" value="CDW26755.1"/>
    <property type="molecule type" value="Transcribed_RNA"/>
</dbReference>
<proteinExistence type="predicted"/>
<dbReference type="Proteomes" id="UP000675881">
    <property type="component" value="Chromosome 11"/>
</dbReference>
<evidence type="ECO:0000256" key="1">
    <source>
        <dbReference type="SAM" id="MobiDB-lite"/>
    </source>
</evidence>
<feature type="compositionally biased region" description="Low complexity" evidence="1">
    <location>
        <begin position="25"/>
        <end position="39"/>
    </location>
</feature>
<feature type="compositionally biased region" description="Basic and acidic residues" evidence="1">
    <location>
        <begin position="294"/>
        <end position="304"/>
    </location>
</feature>
<sequence>MSSTWSLKLPNLLLKKIRGSKEPLNQSNHNNNNPTSSSSLSIIRPYYVEDQLTRDCKEFYERRVHLTSKADDSGPSSLCSSGYFSLPYQQPDYHPSPPQESQLEEEGEVIEGCRRSSEEPAVTESEEDPLQSKILHLRKEFLSLIEVDNQLFKQLLNLNDAIQDFKELHNLGNNGCRDILEDPSLSQNKVYRSKSFLEDTKTFQRQRISFPATRKNRRIQPDEEEEDPNRMFYTLPSSKAKKKMNKEQRSQEWRVSSSRSSASSSSSSSSYERRSWKRYSETNNSLDSGIHADSCGEHSDHYSP</sequence>
<evidence type="ECO:0000313" key="2">
    <source>
        <dbReference type="EMBL" id="CAF2813735.1"/>
    </source>
</evidence>
<feature type="region of interest" description="Disordered" evidence="1">
    <location>
        <begin position="209"/>
        <end position="304"/>
    </location>
</feature>
<feature type="region of interest" description="Disordered" evidence="1">
    <location>
        <begin position="18"/>
        <end position="39"/>
    </location>
</feature>
<organism evidence="3">
    <name type="scientific">Lepeophtheirus salmonis</name>
    <name type="common">Salmon louse</name>
    <name type="synonym">Caligus salmonis</name>
    <dbReference type="NCBI Taxonomy" id="72036"/>
    <lineage>
        <taxon>Eukaryota</taxon>
        <taxon>Metazoa</taxon>
        <taxon>Ecdysozoa</taxon>
        <taxon>Arthropoda</taxon>
        <taxon>Crustacea</taxon>
        <taxon>Multicrustacea</taxon>
        <taxon>Hexanauplia</taxon>
        <taxon>Copepoda</taxon>
        <taxon>Siphonostomatoida</taxon>
        <taxon>Caligidae</taxon>
        <taxon>Lepeophtheirus</taxon>
    </lineage>
</organism>
<evidence type="ECO:0000313" key="4">
    <source>
        <dbReference type="Proteomes" id="UP000675881"/>
    </source>
</evidence>
<name>A0A0K2TMQ8_LEPSM</name>
<evidence type="ECO:0000313" key="3">
    <source>
        <dbReference type="EMBL" id="CDW26756.1"/>
    </source>
</evidence>
<keyword evidence="4" id="KW-1185">Reference proteome</keyword>
<reference evidence="3" key="1">
    <citation type="submission" date="2014-05" db="EMBL/GenBank/DDBJ databases">
        <authorList>
            <person name="Chronopoulou M."/>
        </authorList>
    </citation>
    <scope>NUCLEOTIDE SEQUENCE</scope>
    <source>
        <tissue evidence="3">Whole organism</tissue>
    </source>
</reference>
<feature type="compositionally biased region" description="Basic and acidic residues" evidence="1">
    <location>
        <begin position="271"/>
        <end position="280"/>
    </location>
</feature>
<protein>
    <submittedName>
        <fullName evidence="2">(salmon louse) hypothetical protein</fullName>
    </submittedName>
</protein>
<feature type="compositionally biased region" description="Low complexity" evidence="1">
    <location>
        <begin position="253"/>
        <end position="270"/>
    </location>
</feature>
<dbReference type="EMBL" id="HG994590">
    <property type="protein sequence ID" value="CAF2813735.1"/>
    <property type="molecule type" value="Genomic_DNA"/>
</dbReference>
<reference evidence="2" key="2">
    <citation type="submission" date="2021-02" db="EMBL/GenBank/DDBJ databases">
        <authorList>
            <person name="Bekaert M."/>
        </authorList>
    </citation>
    <scope>NUCLEOTIDE SEQUENCE</scope>
    <source>
        <strain evidence="2">IoA-00</strain>
    </source>
</reference>
<dbReference type="EMBL" id="HACA01009396">
    <property type="protein sequence ID" value="CDW26757.1"/>
    <property type="molecule type" value="Transcribed_RNA"/>
</dbReference>